<name>A0AB39L472_9MICC</name>
<gene>
    <name evidence="2" type="ORF">AB5L97_18595</name>
</gene>
<reference evidence="2" key="1">
    <citation type="submission" date="2024-07" db="EMBL/GenBank/DDBJ databases">
        <authorList>
            <person name="fu j."/>
        </authorList>
    </citation>
    <scope>NUCLEOTIDE SEQUENCE</scope>
    <source>
        <strain evidence="2">P10A9</strain>
    </source>
</reference>
<feature type="region of interest" description="Disordered" evidence="1">
    <location>
        <begin position="31"/>
        <end position="56"/>
    </location>
</feature>
<dbReference type="AlphaFoldDB" id="A0AB39L472"/>
<proteinExistence type="predicted"/>
<protein>
    <recommendedName>
        <fullName evidence="3">DUF3558 domain-containing protein</fullName>
    </recommendedName>
</protein>
<dbReference type="PROSITE" id="PS51257">
    <property type="entry name" value="PROKAR_LIPOPROTEIN"/>
    <property type="match status" value="1"/>
</dbReference>
<dbReference type="EMBL" id="CP163302">
    <property type="protein sequence ID" value="XDP45243.1"/>
    <property type="molecule type" value="Genomic_DNA"/>
</dbReference>
<dbReference type="RefSeq" id="WP_369045806.1">
    <property type="nucleotide sequence ID" value="NZ_CP163302.1"/>
</dbReference>
<dbReference type="KEGG" id="spue:AB5L97_18595"/>
<evidence type="ECO:0000256" key="1">
    <source>
        <dbReference type="SAM" id="MobiDB-lite"/>
    </source>
</evidence>
<evidence type="ECO:0000313" key="2">
    <source>
        <dbReference type="EMBL" id="XDP45243.1"/>
    </source>
</evidence>
<sequence length="365" mass="36579">MRAHRILLPRAGVVLVGTLALLLAGCGQSGPTTTSSSSSSSADNPASSSSSSGGNPACDLITPAIAAKVDPGQVPMSNSPARPGGSKAYLCGYYSRSAKGNGLSVALTTPASAADIAAAKKTPDCAPVTGIGDFACFQWTGYFRGEPSASANTILTAVRGNESLDFRYLAMPPMDAGTPVPDGNATARALAQALVDAGWGNGSALSVPSAPAVGPQASTNNPVCAIATADAVKQAFGATTTPETLPGEGSCRYTFGALGTPGPDSLIFSIEYHQGGASMLTGALPPDGQSIEGVGDKAILVTRSEAAGPKSLRPVGDVPITILMLEVAKGQNMAIFVAQVLISPTGPTADQTKDQLLGLARNSSF</sequence>
<organism evidence="2">
    <name type="scientific">Sinomonas puerhi</name>
    <dbReference type="NCBI Taxonomy" id="3238584"/>
    <lineage>
        <taxon>Bacteria</taxon>
        <taxon>Bacillati</taxon>
        <taxon>Actinomycetota</taxon>
        <taxon>Actinomycetes</taxon>
        <taxon>Micrococcales</taxon>
        <taxon>Micrococcaceae</taxon>
        <taxon>Sinomonas</taxon>
    </lineage>
</organism>
<accession>A0AB39L472</accession>
<evidence type="ECO:0008006" key="3">
    <source>
        <dbReference type="Google" id="ProtNLM"/>
    </source>
</evidence>